<comment type="caution">
    <text evidence="1">The sequence shown here is derived from an EMBL/GenBank/DDBJ whole genome shotgun (WGS) entry which is preliminary data.</text>
</comment>
<dbReference type="SUPFAM" id="SSF48452">
    <property type="entry name" value="TPR-like"/>
    <property type="match status" value="1"/>
</dbReference>
<dbReference type="EMBL" id="CAKOGP040000335">
    <property type="protein sequence ID" value="CAJ1934408.1"/>
    <property type="molecule type" value="Genomic_DNA"/>
</dbReference>
<proteinExistence type="predicted"/>
<gene>
    <name evidence="1" type="ORF">CYCCA115_LOCUS3748</name>
</gene>
<name>A0AAD2CLS0_9STRA</name>
<dbReference type="Gene3D" id="1.25.40.10">
    <property type="entry name" value="Tetratricopeptide repeat domain"/>
    <property type="match status" value="1"/>
</dbReference>
<accession>A0AAD2CLS0</accession>
<keyword evidence="2" id="KW-1185">Reference proteome</keyword>
<dbReference type="Proteomes" id="UP001295423">
    <property type="component" value="Unassembled WGS sequence"/>
</dbReference>
<evidence type="ECO:0000313" key="2">
    <source>
        <dbReference type="Proteomes" id="UP001295423"/>
    </source>
</evidence>
<sequence length="228" mass="26323">MQSPNTGDGGDVEPLQQQWSFQDVSFHHLAEEPLTTGSKRRKEVELQLLEHLKESNEAIDPLIELWSSERQDAAAIFESMEEVCSPGLKEEEMTLRQMIDESDMEWAEPMVRLSLLFFVKGQYEDSLNWCQKALGVKPWHFEGGRLLVVLHLRMGQFGQALQVARRHLLPALNDRTSNKRRTDWVNEVMKKALQILKEAETAASSKRQDKYLDVDECPIIEGRTLCWE</sequence>
<protein>
    <submittedName>
        <fullName evidence="1">Uncharacterized protein</fullName>
    </submittedName>
</protein>
<organism evidence="1 2">
    <name type="scientific">Cylindrotheca closterium</name>
    <dbReference type="NCBI Taxonomy" id="2856"/>
    <lineage>
        <taxon>Eukaryota</taxon>
        <taxon>Sar</taxon>
        <taxon>Stramenopiles</taxon>
        <taxon>Ochrophyta</taxon>
        <taxon>Bacillariophyta</taxon>
        <taxon>Bacillariophyceae</taxon>
        <taxon>Bacillariophycidae</taxon>
        <taxon>Bacillariales</taxon>
        <taxon>Bacillariaceae</taxon>
        <taxon>Cylindrotheca</taxon>
    </lineage>
</organism>
<dbReference type="AlphaFoldDB" id="A0AAD2CLS0"/>
<reference evidence="1" key="1">
    <citation type="submission" date="2023-08" db="EMBL/GenBank/DDBJ databases">
        <authorList>
            <person name="Audoor S."/>
            <person name="Bilcke G."/>
        </authorList>
    </citation>
    <scope>NUCLEOTIDE SEQUENCE</scope>
</reference>
<dbReference type="InterPro" id="IPR011990">
    <property type="entry name" value="TPR-like_helical_dom_sf"/>
</dbReference>
<evidence type="ECO:0000313" key="1">
    <source>
        <dbReference type="EMBL" id="CAJ1934408.1"/>
    </source>
</evidence>